<name>A0A150XK54_ROSEK</name>
<accession>A0A150XK54</accession>
<evidence type="ECO:0000313" key="3">
    <source>
        <dbReference type="Proteomes" id="UP000075583"/>
    </source>
</evidence>
<dbReference type="Pfam" id="PF06445">
    <property type="entry name" value="GyrI-like"/>
    <property type="match status" value="1"/>
</dbReference>
<dbReference type="Gene3D" id="3.20.80.10">
    <property type="entry name" value="Regulatory factor, effector binding domain"/>
    <property type="match status" value="1"/>
</dbReference>
<gene>
    <name evidence="2" type="ORF">MB14_17390</name>
</gene>
<comment type="caution">
    <text evidence="2">The sequence shown here is derived from an EMBL/GenBank/DDBJ whole genome shotgun (WGS) entry which is preliminary data.</text>
</comment>
<reference evidence="2" key="1">
    <citation type="submission" date="2016-01" db="EMBL/GenBank/DDBJ databases">
        <title>Genome sequencing of Roseivirga ehrenbergii KMM 6017.</title>
        <authorList>
            <person name="Selvaratnam C."/>
            <person name="Thevarajoo S."/>
            <person name="Goh K.M."/>
            <person name="Ee R."/>
            <person name="Chan K.-G."/>
            <person name="Chong C.S."/>
        </authorList>
    </citation>
    <scope>NUCLEOTIDE SEQUENCE [LARGE SCALE GENOMIC DNA]</scope>
    <source>
        <strain evidence="2">KMM 6017</strain>
    </source>
</reference>
<dbReference type="STRING" id="279360.MB14_17390"/>
<evidence type="ECO:0000259" key="1">
    <source>
        <dbReference type="Pfam" id="PF06445"/>
    </source>
</evidence>
<sequence length="201" mass="23717">MIMSKLNLTEAYPEYYKAKSNPQLVELEPYQYITIQGNSAPNAPVFLAAIDDLYKLVYGIKFFHKNEGMDFVVPKMEAFWWVEGELSFEETPQEEWFWKIMFRMPDFVGEGEFELVVDQLVKEGKLANDHQLKFESIYEGKSVQALHIGSYYDERRTLEKIFAFMKDNDLEMNGQHHEIYISDPRKTAEEKLKTILRYAVK</sequence>
<dbReference type="EMBL" id="LQZQ01000008">
    <property type="protein sequence ID" value="KYG79083.1"/>
    <property type="molecule type" value="Genomic_DNA"/>
</dbReference>
<dbReference type="Proteomes" id="UP000075583">
    <property type="component" value="Unassembled WGS sequence"/>
</dbReference>
<dbReference type="SUPFAM" id="SSF55136">
    <property type="entry name" value="Probable bacterial effector-binding domain"/>
    <property type="match status" value="1"/>
</dbReference>
<organism evidence="2 3">
    <name type="scientific">Roseivirga ehrenbergii (strain DSM 102268 / JCM 13514 / KCTC 12282 / NCIMB 14502 / KMM 6017)</name>
    <dbReference type="NCBI Taxonomy" id="279360"/>
    <lineage>
        <taxon>Bacteria</taxon>
        <taxon>Pseudomonadati</taxon>
        <taxon>Bacteroidota</taxon>
        <taxon>Cytophagia</taxon>
        <taxon>Cytophagales</taxon>
        <taxon>Roseivirgaceae</taxon>
        <taxon>Roseivirga</taxon>
    </lineage>
</organism>
<proteinExistence type="predicted"/>
<dbReference type="InterPro" id="IPR029442">
    <property type="entry name" value="GyrI-like"/>
</dbReference>
<feature type="domain" description="GyrI-like small molecule binding" evidence="1">
    <location>
        <begin position="21"/>
        <end position="194"/>
    </location>
</feature>
<evidence type="ECO:0000313" key="2">
    <source>
        <dbReference type="EMBL" id="KYG79083.1"/>
    </source>
</evidence>
<protein>
    <recommendedName>
        <fullName evidence="1">GyrI-like small molecule binding domain-containing protein</fullName>
    </recommendedName>
</protein>
<keyword evidence="3" id="KW-1185">Reference proteome</keyword>
<dbReference type="AlphaFoldDB" id="A0A150XK54"/>
<dbReference type="InterPro" id="IPR011256">
    <property type="entry name" value="Reg_factor_effector_dom_sf"/>
</dbReference>